<organism evidence="4">
    <name type="scientific">hydrothermal vent metagenome</name>
    <dbReference type="NCBI Taxonomy" id="652676"/>
    <lineage>
        <taxon>unclassified sequences</taxon>
        <taxon>metagenomes</taxon>
        <taxon>ecological metagenomes</taxon>
    </lineage>
</organism>
<accession>A0A3B1BIK4</accession>
<keyword evidence="3" id="KW-0812">Transmembrane</keyword>
<sequence>MRRFDDIAIGACLALLACLLYWKTLSFDFLRTWDDGSYILNNPYIRGFSLENIKGVFTNTFVSNYAPLHIFSYAVDYSLWELRPKGYHLTNVLLHGINGFLLYLLVRLITVSRSIAVIVTLLFISHPINVENVAWVAERKTLLATFFLFLSLITYIYYRQGNRLNLYITSIAFGICAIFSKPTAVVLPLLVLLIENYLHHDDQRKHLSIPFWIMAAVGSAIAIYIHTYGGALDSAATSVDALINSVYPTAFVIYWSYIKLLIWPLDLNGYYDTTIYNGFFETSVIIAIAGWICISYIAIKWSDRHIRFWYLWFWICLLPTSNIIPISNFYADRYMYTPAVGLFAMAALLIVRLAAAIKKHIPPHIAFSELIFSSIIVFILTASFSALTYYRSDIWRNEIVFWEDTMSKSPLLALTHANLGMAYENDMQLKRALIQYNNASRIEPSKSNITKLRRVEKKLKLLQSWEKHGH</sequence>
<dbReference type="EMBL" id="UOFX01000071">
    <property type="protein sequence ID" value="VAX10390.1"/>
    <property type="molecule type" value="Genomic_DNA"/>
</dbReference>
<protein>
    <submittedName>
        <fullName evidence="4">Uncharacterized protein</fullName>
    </submittedName>
</protein>
<feature type="transmembrane region" description="Helical" evidence="3">
    <location>
        <begin position="170"/>
        <end position="194"/>
    </location>
</feature>
<feature type="transmembrane region" description="Helical" evidence="3">
    <location>
        <begin position="278"/>
        <end position="299"/>
    </location>
</feature>
<feature type="transmembrane region" description="Helical" evidence="3">
    <location>
        <begin position="241"/>
        <end position="258"/>
    </location>
</feature>
<dbReference type="InterPro" id="IPR011990">
    <property type="entry name" value="TPR-like_helical_dom_sf"/>
</dbReference>
<feature type="transmembrane region" description="Helical" evidence="3">
    <location>
        <begin position="115"/>
        <end position="135"/>
    </location>
</feature>
<feature type="transmembrane region" description="Helical" evidence="3">
    <location>
        <begin position="367"/>
        <end position="390"/>
    </location>
</feature>
<evidence type="ECO:0000313" key="4">
    <source>
        <dbReference type="EMBL" id="VAX10390.1"/>
    </source>
</evidence>
<keyword evidence="2" id="KW-0802">TPR repeat</keyword>
<dbReference type="InterPro" id="IPR019734">
    <property type="entry name" value="TPR_rpt"/>
</dbReference>
<feature type="transmembrane region" description="Helical" evidence="3">
    <location>
        <begin position="86"/>
        <end position="106"/>
    </location>
</feature>
<evidence type="ECO:0000256" key="3">
    <source>
        <dbReference type="SAM" id="Phobius"/>
    </source>
</evidence>
<dbReference type="Gene3D" id="1.25.40.10">
    <property type="entry name" value="Tetratricopeptide repeat domain"/>
    <property type="match status" value="1"/>
</dbReference>
<feature type="transmembrane region" description="Helical" evidence="3">
    <location>
        <begin position="141"/>
        <end position="158"/>
    </location>
</feature>
<gene>
    <name evidence="4" type="ORF">MNBD_GAMMA26-169</name>
</gene>
<proteinExistence type="predicted"/>
<dbReference type="AlphaFoldDB" id="A0A3B1BIK4"/>
<reference evidence="4" key="1">
    <citation type="submission" date="2018-06" db="EMBL/GenBank/DDBJ databases">
        <authorList>
            <person name="Zhirakovskaya E."/>
        </authorList>
    </citation>
    <scope>NUCLEOTIDE SEQUENCE</scope>
</reference>
<dbReference type="InterPro" id="IPR052346">
    <property type="entry name" value="O-mannosyl-transferase_TMTC"/>
</dbReference>
<keyword evidence="3" id="KW-1133">Transmembrane helix</keyword>
<evidence type="ECO:0000256" key="2">
    <source>
        <dbReference type="ARBA" id="ARBA00022803"/>
    </source>
</evidence>
<feature type="transmembrane region" description="Helical" evidence="3">
    <location>
        <begin position="336"/>
        <end position="355"/>
    </location>
</feature>
<keyword evidence="1" id="KW-0677">Repeat</keyword>
<dbReference type="PANTHER" id="PTHR44227:SF3">
    <property type="entry name" value="PROTEIN O-MANNOSYL-TRANSFERASE TMTC4"/>
    <property type="match status" value="1"/>
</dbReference>
<dbReference type="PROSITE" id="PS51257">
    <property type="entry name" value="PROKAR_LIPOPROTEIN"/>
    <property type="match status" value="1"/>
</dbReference>
<name>A0A3B1BIK4_9ZZZZ</name>
<feature type="transmembrane region" description="Helical" evidence="3">
    <location>
        <begin position="311"/>
        <end position="330"/>
    </location>
</feature>
<keyword evidence="3" id="KW-0472">Membrane</keyword>
<feature type="transmembrane region" description="Helical" evidence="3">
    <location>
        <begin position="209"/>
        <end position="229"/>
    </location>
</feature>
<evidence type="ECO:0000256" key="1">
    <source>
        <dbReference type="ARBA" id="ARBA00022737"/>
    </source>
</evidence>
<dbReference type="PROSITE" id="PS50005">
    <property type="entry name" value="TPR"/>
    <property type="match status" value="1"/>
</dbReference>
<dbReference type="PANTHER" id="PTHR44227">
    <property type="match status" value="1"/>
</dbReference>